<proteinExistence type="predicted"/>
<evidence type="ECO:0000313" key="2">
    <source>
        <dbReference type="EMBL" id="TDQ50810.1"/>
    </source>
</evidence>
<keyword evidence="3" id="KW-1185">Reference proteome</keyword>
<protein>
    <submittedName>
        <fullName evidence="2">Uncharacterized protein</fullName>
    </submittedName>
</protein>
<sequence length="75" mass="8091">MSSASHRNRSAPLWCDEEGVSSVPVMDIGPVRRRLTAEPVSSPVPGEESWPVEPATLESEQADATVPTPRPEPAR</sequence>
<dbReference type="EMBL" id="SNYO01000009">
    <property type="protein sequence ID" value="TDQ50810.1"/>
    <property type="molecule type" value="Genomic_DNA"/>
</dbReference>
<dbReference type="Proteomes" id="UP000295705">
    <property type="component" value="Unassembled WGS sequence"/>
</dbReference>
<name>A0A4R6UU55_9PSEU</name>
<organism evidence="2 3">
    <name type="scientific">Actinomycetospora succinea</name>
    <dbReference type="NCBI Taxonomy" id="663603"/>
    <lineage>
        <taxon>Bacteria</taxon>
        <taxon>Bacillati</taxon>
        <taxon>Actinomycetota</taxon>
        <taxon>Actinomycetes</taxon>
        <taxon>Pseudonocardiales</taxon>
        <taxon>Pseudonocardiaceae</taxon>
        <taxon>Actinomycetospora</taxon>
    </lineage>
</organism>
<evidence type="ECO:0000256" key="1">
    <source>
        <dbReference type="SAM" id="MobiDB-lite"/>
    </source>
</evidence>
<gene>
    <name evidence="2" type="ORF">EV188_10918</name>
</gene>
<reference evidence="2 3" key="1">
    <citation type="submission" date="2019-03" db="EMBL/GenBank/DDBJ databases">
        <title>Genomic Encyclopedia of Type Strains, Phase IV (KMG-IV): sequencing the most valuable type-strain genomes for metagenomic binning, comparative biology and taxonomic classification.</title>
        <authorList>
            <person name="Goeker M."/>
        </authorList>
    </citation>
    <scope>NUCLEOTIDE SEQUENCE [LARGE SCALE GENOMIC DNA]</scope>
    <source>
        <strain evidence="2 3">DSM 45775</strain>
    </source>
</reference>
<dbReference type="AlphaFoldDB" id="A0A4R6UU55"/>
<comment type="caution">
    <text evidence="2">The sequence shown here is derived from an EMBL/GenBank/DDBJ whole genome shotgun (WGS) entry which is preliminary data.</text>
</comment>
<evidence type="ECO:0000313" key="3">
    <source>
        <dbReference type="Proteomes" id="UP000295705"/>
    </source>
</evidence>
<accession>A0A4R6UU55</accession>
<feature type="region of interest" description="Disordered" evidence="1">
    <location>
        <begin position="34"/>
        <end position="75"/>
    </location>
</feature>